<dbReference type="Gene3D" id="1.10.10.10">
    <property type="entry name" value="Winged helix-like DNA-binding domain superfamily/Winged helix DNA-binding domain"/>
    <property type="match status" value="1"/>
</dbReference>
<dbReference type="Pfam" id="PF00392">
    <property type="entry name" value="GntR"/>
    <property type="match status" value="1"/>
</dbReference>
<evidence type="ECO:0000256" key="4">
    <source>
        <dbReference type="SAM" id="MobiDB-lite"/>
    </source>
</evidence>
<dbReference type="InterPro" id="IPR000524">
    <property type="entry name" value="Tscrpt_reg_HTH_GntR"/>
</dbReference>
<evidence type="ECO:0000313" key="7">
    <source>
        <dbReference type="Proteomes" id="UP000642819"/>
    </source>
</evidence>
<comment type="caution">
    <text evidence="6">The sequence shown here is derived from an EMBL/GenBank/DDBJ whole genome shotgun (WGS) entry which is preliminary data.</text>
</comment>
<dbReference type="SMART" id="SM00345">
    <property type="entry name" value="HTH_GNTR"/>
    <property type="match status" value="1"/>
</dbReference>
<sequence>MISVDPASPLGPAEQIRGQLEALIRSGALAADERLPTVRQLAVDLRVAAGTVARAYKELEEAGLVRAARAAGTRVNPGHDDGAAFAPASDLVRAARRRGLTLAEAQALVAAAWVGDDAETRPRAERPVHRFPAPGPDAG</sequence>
<keyword evidence="7" id="KW-1185">Reference proteome</keyword>
<dbReference type="SUPFAM" id="SSF46785">
    <property type="entry name" value="Winged helix' DNA-binding domain"/>
    <property type="match status" value="1"/>
</dbReference>
<dbReference type="CDD" id="cd07377">
    <property type="entry name" value="WHTH_GntR"/>
    <property type="match status" value="1"/>
</dbReference>
<feature type="region of interest" description="Disordered" evidence="4">
    <location>
        <begin position="119"/>
        <end position="139"/>
    </location>
</feature>
<evidence type="ECO:0000256" key="2">
    <source>
        <dbReference type="ARBA" id="ARBA00023125"/>
    </source>
</evidence>
<dbReference type="InterPro" id="IPR036390">
    <property type="entry name" value="WH_DNA-bd_sf"/>
</dbReference>
<dbReference type="RefSeq" id="WP_189348345.1">
    <property type="nucleotide sequence ID" value="NZ_BMXK01000001.1"/>
</dbReference>
<name>A0ABQ3GC27_9MICC</name>
<dbReference type="PANTHER" id="PTHR38445">
    <property type="entry name" value="HTH-TYPE TRANSCRIPTIONAL REPRESSOR YTRA"/>
    <property type="match status" value="1"/>
</dbReference>
<feature type="domain" description="HTH gntR-type" evidence="5">
    <location>
        <begin position="10"/>
        <end position="78"/>
    </location>
</feature>
<dbReference type="PANTHER" id="PTHR38445:SF7">
    <property type="entry name" value="GNTR-FAMILY TRANSCRIPTIONAL REGULATOR"/>
    <property type="match status" value="1"/>
</dbReference>
<gene>
    <name evidence="6" type="ORF">GCM10008096_03190</name>
</gene>
<dbReference type="PROSITE" id="PS50949">
    <property type="entry name" value="HTH_GNTR"/>
    <property type="match status" value="1"/>
</dbReference>
<dbReference type="Proteomes" id="UP000642819">
    <property type="component" value="Unassembled WGS sequence"/>
</dbReference>
<evidence type="ECO:0000259" key="5">
    <source>
        <dbReference type="PROSITE" id="PS50949"/>
    </source>
</evidence>
<evidence type="ECO:0000256" key="3">
    <source>
        <dbReference type="ARBA" id="ARBA00023163"/>
    </source>
</evidence>
<evidence type="ECO:0000256" key="1">
    <source>
        <dbReference type="ARBA" id="ARBA00023015"/>
    </source>
</evidence>
<keyword evidence="2" id="KW-0238">DNA-binding</keyword>
<keyword evidence="3" id="KW-0804">Transcription</keyword>
<evidence type="ECO:0000313" key="6">
    <source>
        <dbReference type="EMBL" id="GHD00203.1"/>
    </source>
</evidence>
<dbReference type="InterPro" id="IPR036388">
    <property type="entry name" value="WH-like_DNA-bd_sf"/>
</dbReference>
<protein>
    <submittedName>
        <fullName evidence="6">GntR family transcriptional regulator</fullName>
    </submittedName>
</protein>
<feature type="compositionally biased region" description="Basic and acidic residues" evidence="4">
    <location>
        <begin position="119"/>
        <end position="128"/>
    </location>
</feature>
<proteinExistence type="predicted"/>
<accession>A0ABQ3GC27</accession>
<organism evidence="6 7">
    <name type="scientific">Zhihengliuella salsuginis</name>
    <dbReference type="NCBI Taxonomy" id="578222"/>
    <lineage>
        <taxon>Bacteria</taxon>
        <taxon>Bacillati</taxon>
        <taxon>Actinomycetota</taxon>
        <taxon>Actinomycetes</taxon>
        <taxon>Micrococcales</taxon>
        <taxon>Micrococcaceae</taxon>
        <taxon>Zhihengliuella</taxon>
    </lineage>
</organism>
<reference evidence="7" key="1">
    <citation type="journal article" date="2019" name="Int. J. Syst. Evol. Microbiol.">
        <title>The Global Catalogue of Microorganisms (GCM) 10K type strain sequencing project: providing services to taxonomists for standard genome sequencing and annotation.</title>
        <authorList>
            <consortium name="The Broad Institute Genomics Platform"/>
            <consortium name="The Broad Institute Genome Sequencing Center for Infectious Disease"/>
            <person name="Wu L."/>
            <person name="Ma J."/>
        </authorList>
    </citation>
    <scope>NUCLEOTIDE SEQUENCE [LARGE SCALE GENOMIC DNA]</scope>
    <source>
        <strain evidence="7">KCTC 19466</strain>
    </source>
</reference>
<keyword evidence="1" id="KW-0805">Transcription regulation</keyword>
<dbReference type="EMBL" id="BMXK01000001">
    <property type="protein sequence ID" value="GHD00203.1"/>
    <property type="molecule type" value="Genomic_DNA"/>
</dbReference>